<evidence type="ECO:0000313" key="11">
    <source>
        <dbReference type="EMBL" id="TXF85214.1"/>
    </source>
</evidence>
<protein>
    <recommendedName>
        <fullName evidence="4">Nicotinamide riboside transporter PnuC</fullName>
    </recommendedName>
</protein>
<sequence>MSLVKYWPAFLTLLAAVFCFLTAADWLTSLTVISGVACVSLIAVGKRLGYLIGLVSSVTYAWVAYQNGLFGETGLNLFFYLPTGIVGYFMWGNNEADGTVKMRRLTAAHRWYLMAGALLATAGLGLLLQAIPGQNSPFVDAATNLLSIVATLLMMWRFAEQWWLYVALNVLTVTLWSLRYFEDGYAADMMIFLWLIYLINSIFGLVTWTRKARVLPDTVQHSARTGS</sequence>
<dbReference type="InterPro" id="IPR006419">
    <property type="entry name" value="NMN_transpt_PnuC"/>
</dbReference>
<feature type="transmembrane region" description="Helical" evidence="10">
    <location>
        <begin position="162"/>
        <end position="178"/>
    </location>
</feature>
<evidence type="ECO:0000256" key="4">
    <source>
        <dbReference type="ARBA" id="ARBA00017522"/>
    </source>
</evidence>
<evidence type="ECO:0000256" key="2">
    <source>
        <dbReference type="ARBA" id="ARBA00004651"/>
    </source>
</evidence>
<comment type="subcellular location">
    <subcellularLocation>
        <location evidence="2">Cell membrane</location>
        <topology evidence="2">Multi-pass membrane protein</topology>
    </subcellularLocation>
</comment>
<keyword evidence="6" id="KW-1003">Cell membrane</keyword>
<accession>A0A5C7FG20</accession>
<dbReference type="GO" id="GO:0005886">
    <property type="term" value="C:plasma membrane"/>
    <property type="evidence" value="ECO:0007669"/>
    <property type="project" value="UniProtKB-SubCell"/>
</dbReference>
<dbReference type="PANTHER" id="PTHR36122">
    <property type="entry name" value="NICOTINAMIDE RIBOSIDE TRANSPORTER PNUC"/>
    <property type="match status" value="1"/>
</dbReference>
<keyword evidence="12" id="KW-1185">Reference proteome</keyword>
<comment type="function">
    <text evidence="1">Required for nicotinamide riboside transport across the inner membrane.</text>
</comment>
<evidence type="ECO:0000256" key="3">
    <source>
        <dbReference type="ARBA" id="ARBA00006669"/>
    </source>
</evidence>
<keyword evidence="7 10" id="KW-0812">Transmembrane</keyword>
<feature type="transmembrane region" description="Helical" evidence="10">
    <location>
        <begin position="138"/>
        <end position="156"/>
    </location>
</feature>
<gene>
    <name evidence="11" type="ORF">FUA23_20840</name>
</gene>
<name>A0A5C7FG20_9BACT</name>
<comment type="caution">
    <text evidence="11">The sequence shown here is derived from an EMBL/GenBank/DDBJ whole genome shotgun (WGS) entry which is preliminary data.</text>
</comment>
<reference evidence="11 12" key="1">
    <citation type="submission" date="2019-08" db="EMBL/GenBank/DDBJ databases">
        <title>Lewinella sp. strain SSH13 Genome sequencing and assembly.</title>
        <authorList>
            <person name="Kim I."/>
        </authorList>
    </citation>
    <scope>NUCLEOTIDE SEQUENCE [LARGE SCALE GENOMIC DNA]</scope>
    <source>
        <strain evidence="11 12">SSH13</strain>
    </source>
</reference>
<keyword evidence="5" id="KW-0813">Transport</keyword>
<feature type="transmembrane region" description="Helical" evidence="10">
    <location>
        <begin position="74"/>
        <end position="91"/>
    </location>
</feature>
<evidence type="ECO:0000256" key="10">
    <source>
        <dbReference type="SAM" id="Phobius"/>
    </source>
</evidence>
<evidence type="ECO:0000256" key="8">
    <source>
        <dbReference type="ARBA" id="ARBA00022989"/>
    </source>
</evidence>
<comment type="similarity">
    <text evidence="3">Belongs to the nicotinamide ribonucleoside (NR) uptake permease (TC 4.B.1) family.</text>
</comment>
<dbReference type="EMBL" id="VOXD01000049">
    <property type="protein sequence ID" value="TXF85214.1"/>
    <property type="molecule type" value="Genomic_DNA"/>
</dbReference>
<feature type="transmembrane region" description="Helical" evidence="10">
    <location>
        <begin position="48"/>
        <end position="65"/>
    </location>
</feature>
<dbReference type="PANTHER" id="PTHR36122:SF2">
    <property type="entry name" value="NICOTINAMIDE RIBOSIDE TRANSPORTER PNUC"/>
    <property type="match status" value="1"/>
</dbReference>
<organism evidence="11 12">
    <name type="scientific">Neolewinella aurantiaca</name>
    <dbReference type="NCBI Taxonomy" id="2602767"/>
    <lineage>
        <taxon>Bacteria</taxon>
        <taxon>Pseudomonadati</taxon>
        <taxon>Bacteroidota</taxon>
        <taxon>Saprospiria</taxon>
        <taxon>Saprospirales</taxon>
        <taxon>Lewinellaceae</taxon>
        <taxon>Neolewinella</taxon>
    </lineage>
</organism>
<evidence type="ECO:0000256" key="5">
    <source>
        <dbReference type="ARBA" id="ARBA00022448"/>
    </source>
</evidence>
<feature type="transmembrane region" description="Helical" evidence="10">
    <location>
        <begin position="190"/>
        <end position="208"/>
    </location>
</feature>
<feature type="transmembrane region" description="Helical" evidence="10">
    <location>
        <begin position="111"/>
        <end position="131"/>
    </location>
</feature>
<dbReference type="Pfam" id="PF04973">
    <property type="entry name" value="NMN_transporter"/>
    <property type="match status" value="1"/>
</dbReference>
<evidence type="ECO:0000256" key="1">
    <source>
        <dbReference type="ARBA" id="ARBA00002672"/>
    </source>
</evidence>
<dbReference type="AlphaFoldDB" id="A0A5C7FG20"/>
<evidence type="ECO:0000256" key="7">
    <source>
        <dbReference type="ARBA" id="ARBA00022692"/>
    </source>
</evidence>
<evidence type="ECO:0000313" key="12">
    <source>
        <dbReference type="Proteomes" id="UP000321907"/>
    </source>
</evidence>
<keyword evidence="9 10" id="KW-0472">Membrane</keyword>
<evidence type="ECO:0000256" key="6">
    <source>
        <dbReference type="ARBA" id="ARBA00022475"/>
    </source>
</evidence>
<keyword evidence="8 10" id="KW-1133">Transmembrane helix</keyword>
<dbReference type="NCBIfam" id="TIGR01528">
    <property type="entry name" value="NMN_trans_PnuC"/>
    <property type="match status" value="1"/>
</dbReference>
<evidence type="ECO:0000256" key="9">
    <source>
        <dbReference type="ARBA" id="ARBA00023136"/>
    </source>
</evidence>
<proteinExistence type="inferred from homology"/>
<dbReference type="OrthoDB" id="9791248at2"/>
<dbReference type="Proteomes" id="UP000321907">
    <property type="component" value="Unassembled WGS sequence"/>
</dbReference>
<dbReference type="GO" id="GO:0034257">
    <property type="term" value="F:nicotinamide riboside transmembrane transporter activity"/>
    <property type="evidence" value="ECO:0007669"/>
    <property type="project" value="InterPro"/>
</dbReference>